<sequence length="466" mass="52123">MIHFDLGPLDTYMLTNPRDIERVLVSEASRFRKPQFQDQAIGDLLGDGLLMSEGETWQTQRRLAQPAFDMRRISTMAGMMTDRTESMLADWHDGDVVDIQLEMTRLTVEIIVDAMFGSDLDDERIRRLQEHLEPLGARFEPDPIRFLTPDWVPTRENREYKEALSVLEDIIWDLVEERRGTEYGPGPASSVADDSPADGPPVDSPSRLRPRRTDRQEPPRRTDDDALGGPRHYRADAHVRVVPAFAASRRGGETAPRGGRSARRSHAHLRGRAAVGVHRARPERGDAAVPAGVRDVPRTQNRRSNRWLSHPRGLGAHAPTVGCPPLGALVGRPARIRPRPLDARAGRQPTEFRVLPLRRRAASLYRQTPVATRRSSHYGNDCAAIRTRIHPRRTVLASRVADDAPAGTDWDATAGAREAVAQSRPRLPKKPVSGWKRNRRRRLAELGVVEVELRDGPLDGVDVVAS</sequence>
<protein>
    <submittedName>
        <fullName evidence="10">Unspecific monooxygenase (Cytochrome P450)</fullName>
    </submittedName>
</protein>
<dbReference type="PANTHER" id="PTHR24282:SF211">
    <property type="entry name" value="CYTOCHROME P450-RELATED"/>
    <property type="match status" value="1"/>
</dbReference>
<dbReference type="Gene3D" id="1.10.630.10">
    <property type="entry name" value="Cytochrome P450"/>
    <property type="match status" value="1"/>
</dbReference>
<evidence type="ECO:0000313" key="11">
    <source>
        <dbReference type="Proteomes" id="UP000011612"/>
    </source>
</evidence>
<keyword evidence="2" id="KW-0349">Heme</keyword>
<dbReference type="PANTHER" id="PTHR24282">
    <property type="entry name" value="CYTOCHROME P450 FAMILY MEMBER"/>
    <property type="match status" value="1"/>
</dbReference>
<dbReference type="EMBL" id="AOLK01000011">
    <property type="protein sequence ID" value="ELZ87167.1"/>
    <property type="molecule type" value="Genomic_DNA"/>
</dbReference>
<dbReference type="Pfam" id="PF00067">
    <property type="entry name" value="p450"/>
    <property type="match status" value="1"/>
</dbReference>
<evidence type="ECO:0000256" key="6">
    <source>
        <dbReference type="ARBA" id="ARBA00023002"/>
    </source>
</evidence>
<dbReference type="GO" id="GO:0016705">
    <property type="term" value="F:oxidoreductase activity, acting on paired donors, with incorporation or reduction of molecular oxygen"/>
    <property type="evidence" value="ECO:0007669"/>
    <property type="project" value="InterPro"/>
</dbReference>
<dbReference type="Proteomes" id="UP000011612">
    <property type="component" value="Unassembled WGS sequence"/>
</dbReference>
<evidence type="ECO:0000256" key="2">
    <source>
        <dbReference type="ARBA" id="ARBA00022617"/>
    </source>
</evidence>
<evidence type="ECO:0000256" key="5">
    <source>
        <dbReference type="ARBA" id="ARBA00022989"/>
    </source>
</evidence>
<dbReference type="GO" id="GO:0005506">
    <property type="term" value="F:iron ion binding"/>
    <property type="evidence" value="ECO:0007669"/>
    <property type="project" value="InterPro"/>
</dbReference>
<keyword evidence="11" id="KW-1185">Reference proteome</keyword>
<comment type="caution">
    <text evidence="10">The sequence shown here is derived from an EMBL/GenBank/DDBJ whole genome shotgun (WGS) entry which is preliminary data.</text>
</comment>
<dbReference type="GO" id="GO:0020037">
    <property type="term" value="F:heme binding"/>
    <property type="evidence" value="ECO:0007669"/>
    <property type="project" value="InterPro"/>
</dbReference>
<evidence type="ECO:0000256" key="1">
    <source>
        <dbReference type="ARBA" id="ARBA00004370"/>
    </source>
</evidence>
<proteinExistence type="predicted"/>
<dbReference type="SUPFAM" id="SSF48264">
    <property type="entry name" value="Cytochrome P450"/>
    <property type="match status" value="1"/>
</dbReference>
<organism evidence="10 11">
    <name type="scientific">Haloferax elongans ATCC BAA-1513</name>
    <dbReference type="NCBI Taxonomy" id="1230453"/>
    <lineage>
        <taxon>Archaea</taxon>
        <taxon>Methanobacteriati</taxon>
        <taxon>Methanobacteriota</taxon>
        <taxon>Stenosarchaea group</taxon>
        <taxon>Halobacteria</taxon>
        <taxon>Halobacteriales</taxon>
        <taxon>Haloferacaceae</taxon>
        <taxon>Haloferax</taxon>
    </lineage>
</organism>
<feature type="region of interest" description="Disordered" evidence="9">
    <location>
        <begin position="181"/>
        <end position="286"/>
    </location>
</feature>
<gene>
    <name evidence="10" type="ORF">C453_02414</name>
</gene>
<evidence type="ECO:0000256" key="7">
    <source>
        <dbReference type="ARBA" id="ARBA00023004"/>
    </source>
</evidence>
<evidence type="ECO:0000256" key="3">
    <source>
        <dbReference type="ARBA" id="ARBA00022692"/>
    </source>
</evidence>
<reference evidence="10 11" key="1">
    <citation type="journal article" date="2014" name="PLoS Genet.">
        <title>Phylogenetically driven sequencing of extremely halophilic archaea reveals strategies for static and dynamic osmo-response.</title>
        <authorList>
            <person name="Becker E.A."/>
            <person name="Seitzer P.M."/>
            <person name="Tritt A."/>
            <person name="Larsen D."/>
            <person name="Krusor M."/>
            <person name="Yao A.I."/>
            <person name="Wu D."/>
            <person name="Madern D."/>
            <person name="Eisen J.A."/>
            <person name="Darling A.E."/>
            <person name="Facciotti M.T."/>
        </authorList>
    </citation>
    <scope>NUCLEOTIDE SEQUENCE [LARGE SCALE GENOMIC DNA]</scope>
    <source>
        <strain evidence="10 11">ATCC BAA-1513</strain>
    </source>
</reference>
<feature type="compositionally biased region" description="Basic residues" evidence="9">
    <location>
        <begin position="260"/>
        <end position="271"/>
    </location>
</feature>
<keyword evidence="5" id="KW-1133">Transmembrane helix</keyword>
<feature type="region of interest" description="Disordered" evidence="9">
    <location>
        <begin position="300"/>
        <end position="320"/>
    </location>
</feature>
<keyword evidence="7" id="KW-0408">Iron</keyword>
<keyword evidence="10" id="KW-0503">Monooxygenase</keyword>
<keyword evidence="8" id="KW-0472">Membrane</keyword>
<dbReference type="GO" id="GO:0016020">
    <property type="term" value="C:membrane"/>
    <property type="evidence" value="ECO:0007669"/>
    <property type="project" value="UniProtKB-SubCell"/>
</dbReference>
<dbReference type="InterPro" id="IPR050665">
    <property type="entry name" value="Cytochrome_P450_Monooxygen"/>
</dbReference>
<evidence type="ECO:0000313" key="10">
    <source>
        <dbReference type="EMBL" id="ELZ87167.1"/>
    </source>
</evidence>
<comment type="subcellular location">
    <subcellularLocation>
        <location evidence="1">Membrane</location>
    </subcellularLocation>
</comment>
<evidence type="ECO:0000256" key="9">
    <source>
        <dbReference type="SAM" id="MobiDB-lite"/>
    </source>
</evidence>
<dbReference type="STRING" id="1230453.C453_02414"/>
<dbReference type="AlphaFoldDB" id="M0HU04"/>
<keyword evidence="6" id="KW-0560">Oxidoreductase</keyword>
<dbReference type="InterPro" id="IPR036396">
    <property type="entry name" value="Cyt_P450_sf"/>
</dbReference>
<accession>M0HU04</accession>
<keyword evidence="3" id="KW-0812">Transmembrane</keyword>
<keyword evidence="4" id="KW-0479">Metal-binding</keyword>
<feature type="compositionally biased region" description="Basic and acidic residues" evidence="9">
    <location>
        <begin position="211"/>
        <end position="224"/>
    </location>
</feature>
<evidence type="ECO:0000256" key="4">
    <source>
        <dbReference type="ARBA" id="ARBA00022723"/>
    </source>
</evidence>
<dbReference type="GO" id="GO:0004497">
    <property type="term" value="F:monooxygenase activity"/>
    <property type="evidence" value="ECO:0007669"/>
    <property type="project" value="UniProtKB-KW"/>
</dbReference>
<name>M0HU04_HALEO</name>
<dbReference type="InterPro" id="IPR001128">
    <property type="entry name" value="Cyt_P450"/>
</dbReference>
<evidence type="ECO:0000256" key="8">
    <source>
        <dbReference type="ARBA" id="ARBA00023136"/>
    </source>
</evidence>